<evidence type="ECO:0000313" key="3">
    <source>
        <dbReference type="Proteomes" id="UP001597314"/>
    </source>
</evidence>
<accession>A0ABW5AQ69</accession>
<proteinExistence type="predicted"/>
<evidence type="ECO:0000259" key="1">
    <source>
        <dbReference type="Pfam" id="PF00534"/>
    </source>
</evidence>
<dbReference type="Pfam" id="PF00534">
    <property type="entry name" value="Glycos_transf_1"/>
    <property type="match status" value="1"/>
</dbReference>
<gene>
    <name evidence="2" type="ORF">ACFSOX_19630</name>
</gene>
<organism evidence="2 3">
    <name type="scientific">Rhodoplanes azumiensis</name>
    <dbReference type="NCBI Taxonomy" id="1897628"/>
    <lineage>
        <taxon>Bacteria</taxon>
        <taxon>Pseudomonadati</taxon>
        <taxon>Pseudomonadota</taxon>
        <taxon>Alphaproteobacteria</taxon>
        <taxon>Hyphomicrobiales</taxon>
        <taxon>Nitrobacteraceae</taxon>
        <taxon>Rhodoplanes</taxon>
    </lineage>
</organism>
<dbReference type="SUPFAM" id="SSF53756">
    <property type="entry name" value="UDP-Glycosyltransferase/glycogen phosphorylase"/>
    <property type="match status" value="1"/>
</dbReference>
<dbReference type="EMBL" id="JBHUIW010000027">
    <property type="protein sequence ID" value="MFD2184370.1"/>
    <property type="molecule type" value="Genomic_DNA"/>
</dbReference>
<dbReference type="PANTHER" id="PTHR12526">
    <property type="entry name" value="GLYCOSYLTRANSFERASE"/>
    <property type="match status" value="1"/>
</dbReference>
<dbReference type="RefSeq" id="WP_378479514.1">
    <property type="nucleotide sequence ID" value="NZ_JBHUIW010000027.1"/>
</dbReference>
<dbReference type="Proteomes" id="UP001597314">
    <property type="component" value="Unassembled WGS sequence"/>
</dbReference>
<keyword evidence="3" id="KW-1185">Reference proteome</keyword>
<reference evidence="3" key="1">
    <citation type="journal article" date="2019" name="Int. J. Syst. Evol. Microbiol.">
        <title>The Global Catalogue of Microorganisms (GCM) 10K type strain sequencing project: providing services to taxonomists for standard genome sequencing and annotation.</title>
        <authorList>
            <consortium name="The Broad Institute Genomics Platform"/>
            <consortium name="The Broad Institute Genome Sequencing Center for Infectious Disease"/>
            <person name="Wu L."/>
            <person name="Ma J."/>
        </authorList>
    </citation>
    <scope>NUCLEOTIDE SEQUENCE [LARGE SCALE GENOMIC DNA]</scope>
    <source>
        <strain evidence="3">CGMCC 1.6774</strain>
    </source>
</reference>
<feature type="domain" description="Glycosyl transferase family 1" evidence="1">
    <location>
        <begin position="227"/>
        <end position="324"/>
    </location>
</feature>
<protein>
    <submittedName>
        <fullName evidence="2">Glycosyltransferase</fullName>
    </submittedName>
</protein>
<evidence type="ECO:0000313" key="2">
    <source>
        <dbReference type="EMBL" id="MFD2184370.1"/>
    </source>
</evidence>
<dbReference type="PANTHER" id="PTHR12526:SF635">
    <property type="entry name" value="GLYCOSYL TRANSFERASE GROUP 1"/>
    <property type="match status" value="1"/>
</dbReference>
<name>A0ABW5AQ69_9BRAD</name>
<dbReference type="InterPro" id="IPR001296">
    <property type="entry name" value="Glyco_trans_1"/>
</dbReference>
<dbReference type="Gene3D" id="3.40.50.2000">
    <property type="entry name" value="Glycogen Phosphorylase B"/>
    <property type="match status" value="2"/>
</dbReference>
<sequence>MAEIIIADTTRRYDGTHLETQPLGGTESSVIRLARELARRRHAVTVYTNCTTPVEDHGVMWRPIAGARPESCDLYVACQHPRLLRFVKRPKRRAIWVLWQPNHLKHYKQLGRVWWYRPVPVLQSLHQVNIWSPVLPRRDPQILIPLGLPEDVRGRAPLAAPPPRRAIFASNPQRNLRRLVEIWAEKVLPRLPDAVLDCYGVHDIPAGRDAWDVWGGSLLPADPSPQLRASVRVHPTATREGLIEAMRAARVLVYLGHKVEAFCLSVAEAQALGVPAVVAPVAAVPERVLDGITGYHEADPDRFAERTIALLTDDALWRRQHEAAIRYQQGISWSEYAGRFEAALLADRFPINRSVLAVPPGEEDTPSG</sequence>
<comment type="caution">
    <text evidence="2">The sequence shown here is derived from an EMBL/GenBank/DDBJ whole genome shotgun (WGS) entry which is preliminary data.</text>
</comment>